<accession>A0A1D8GBJ6</accession>
<keyword evidence="3" id="KW-1185">Reference proteome</keyword>
<evidence type="ECO:0000256" key="1">
    <source>
        <dbReference type="SAM" id="MobiDB-lite"/>
    </source>
</evidence>
<dbReference type="Proteomes" id="UP000095743">
    <property type="component" value="Chromosome"/>
</dbReference>
<reference evidence="2 3" key="1">
    <citation type="submission" date="2016-09" db="EMBL/GenBank/DDBJ databases">
        <title>Genomic analysis reveals versatility of anaerobic energy metabolism of Geosporobacter ferrireducens IRF9 of phylum Firmicutes.</title>
        <authorList>
            <person name="Kim S.-J."/>
        </authorList>
    </citation>
    <scope>NUCLEOTIDE SEQUENCE [LARGE SCALE GENOMIC DNA]</scope>
    <source>
        <strain evidence="2 3">IRF9</strain>
    </source>
</reference>
<feature type="compositionally biased region" description="Basic and acidic residues" evidence="1">
    <location>
        <begin position="79"/>
        <end position="88"/>
    </location>
</feature>
<dbReference type="EMBL" id="CP017269">
    <property type="protein sequence ID" value="AOT68253.1"/>
    <property type="molecule type" value="Genomic_DNA"/>
</dbReference>
<dbReference type="RefSeq" id="WP_069973806.1">
    <property type="nucleotide sequence ID" value="NZ_CP017269.1"/>
</dbReference>
<dbReference type="STRING" id="1424294.Gferi_00815"/>
<dbReference type="AlphaFoldDB" id="A0A1D8GBJ6"/>
<name>A0A1D8GBJ6_9FIRM</name>
<organism evidence="2 3">
    <name type="scientific">Geosporobacter ferrireducens</name>
    <dbReference type="NCBI Taxonomy" id="1424294"/>
    <lineage>
        <taxon>Bacteria</taxon>
        <taxon>Bacillati</taxon>
        <taxon>Bacillota</taxon>
        <taxon>Clostridia</taxon>
        <taxon>Peptostreptococcales</taxon>
        <taxon>Thermotaleaceae</taxon>
        <taxon>Geosporobacter</taxon>
    </lineage>
</organism>
<sequence>MAIRPIDFQILIPKTQQTSQDYQSQQNKIRLEQQHLIQSDQKETEHHLNKVNAFSNKDESRIKDHREKNGKGSKHSNGRKRENKKDASNQEESTVPGVGGNIDIKI</sequence>
<dbReference type="OrthoDB" id="1708376at2"/>
<evidence type="ECO:0000313" key="2">
    <source>
        <dbReference type="EMBL" id="AOT68253.1"/>
    </source>
</evidence>
<dbReference type="KEGG" id="gfe:Gferi_00815"/>
<protein>
    <submittedName>
        <fullName evidence="2">Uncharacterized protein</fullName>
    </submittedName>
</protein>
<feature type="compositionally biased region" description="Basic and acidic residues" evidence="1">
    <location>
        <begin position="56"/>
        <end position="70"/>
    </location>
</feature>
<gene>
    <name evidence="2" type="ORF">Gferi_00815</name>
</gene>
<evidence type="ECO:0000313" key="3">
    <source>
        <dbReference type="Proteomes" id="UP000095743"/>
    </source>
</evidence>
<feature type="region of interest" description="Disordered" evidence="1">
    <location>
        <begin position="35"/>
        <end position="106"/>
    </location>
</feature>
<proteinExistence type="predicted"/>